<evidence type="ECO:0000313" key="1">
    <source>
        <dbReference type="EMBL" id="SPE31282.1"/>
    </source>
</evidence>
<dbReference type="Proteomes" id="UP000239735">
    <property type="component" value="Unassembled WGS sequence"/>
</dbReference>
<evidence type="ECO:0000313" key="2">
    <source>
        <dbReference type="Proteomes" id="UP000239735"/>
    </source>
</evidence>
<proteinExistence type="predicted"/>
<sequence length="37" mass="3985">MVTGNIKDFPASWLDTEIVTARSFLEIMSGETGEAPA</sequence>
<accession>A0A2N9M768</accession>
<reference evidence="2" key="1">
    <citation type="submission" date="2018-02" db="EMBL/GenBank/DDBJ databases">
        <authorList>
            <person name="Hausmann B."/>
        </authorList>
    </citation>
    <scope>NUCLEOTIDE SEQUENCE [LARGE SCALE GENOMIC DNA]</scope>
    <source>
        <strain evidence="2">Peat soil MAG SbA5</strain>
    </source>
</reference>
<protein>
    <submittedName>
        <fullName evidence="1">Uncharacterized protein</fullName>
    </submittedName>
</protein>
<dbReference type="AlphaFoldDB" id="A0A2N9M768"/>
<gene>
    <name evidence="1" type="ORF">SBA5_870011</name>
</gene>
<name>A0A2N9M768_9BACT</name>
<organism evidence="1 2">
    <name type="scientific">Candidatus Sulfuritelmatomonas gaucii</name>
    <dbReference type="NCBI Taxonomy" id="2043161"/>
    <lineage>
        <taxon>Bacteria</taxon>
        <taxon>Pseudomonadati</taxon>
        <taxon>Acidobacteriota</taxon>
        <taxon>Terriglobia</taxon>
        <taxon>Terriglobales</taxon>
        <taxon>Acidobacteriaceae</taxon>
        <taxon>Candidatus Sulfuritelmatomonas</taxon>
    </lineage>
</organism>
<dbReference type="EMBL" id="OKRB01000149">
    <property type="protein sequence ID" value="SPE31282.1"/>
    <property type="molecule type" value="Genomic_DNA"/>
</dbReference>